<proteinExistence type="predicted"/>
<organism evidence="2 3">
    <name type="scientific">Sporothrix eucalyptigena</name>
    <dbReference type="NCBI Taxonomy" id="1812306"/>
    <lineage>
        <taxon>Eukaryota</taxon>
        <taxon>Fungi</taxon>
        <taxon>Dikarya</taxon>
        <taxon>Ascomycota</taxon>
        <taxon>Pezizomycotina</taxon>
        <taxon>Sordariomycetes</taxon>
        <taxon>Sordariomycetidae</taxon>
        <taxon>Ophiostomatales</taxon>
        <taxon>Ophiostomataceae</taxon>
        <taxon>Sporothrix</taxon>
    </lineage>
</organism>
<feature type="region of interest" description="Disordered" evidence="1">
    <location>
        <begin position="207"/>
        <end position="307"/>
    </location>
</feature>
<comment type="caution">
    <text evidence="2">The sequence shown here is derived from an EMBL/GenBank/DDBJ whole genome shotgun (WGS) entry which is preliminary data.</text>
</comment>
<feature type="compositionally biased region" description="Low complexity" evidence="1">
    <location>
        <begin position="211"/>
        <end position="238"/>
    </location>
</feature>
<evidence type="ECO:0000313" key="2">
    <source>
        <dbReference type="EMBL" id="CAK7234234.1"/>
    </source>
</evidence>
<sequence length="326" mass="37165">MSSRHRYSHRDPSRHRVENKSMLGDFSKSCKGKEPEMARGHSPLRDPRDRSLSRSQRLWENWKAFSRDYSGEYRNSVYNGRDHSPLRDPHDPSLSRSQRLWENYKAFSRDYSDEYTNGVYTGPKDTSTLPPRPQSRGRTRVRDMPMPSYPSSSNANPFQPTHPVGRPMGQPRDNPFARLPLHRQNPGYTYGSGDYNVVNALHPSDLHRSRSQSAAPMPSRSRSRPATRGPIPSMGPFSGMPPMPSRSRSCDPIPNTGPFSSQPLSPGMPHMPGRSRSRPPMQPFRFGGPYPFGPPPFPPSTPHGSRGFESITYIRRRIRSRHVTYR</sequence>
<protein>
    <submittedName>
        <fullName evidence="2">Uncharacterized protein</fullName>
    </submittedName>
</protein>
<feature type="compositionally biased region" description="Basic and acidic residues" evidence="1">
    <location>
        <begin position="31"/>
        <end position="52"/>
    </location>
</feature>
<feature type="compositionally biased region" description="Basic and acidic residues" evidence="1">
    <location>
        <begin position="9"/>
        <end position="19"/>
    </location>
</feature>
<dbReference type="EMBL" id="CAWUHD010000131">
    <property type="protein sequence ID" value="CAK7234234.1"/>
    <property type="molecule type" value="Genomic_DNA"/>
</dbReference>
<gene>
    <name evidence="2" type="ORF">SEUCBS140593_008873</name>
</gene>
<feature type="compositionally biased region" description="Polar residues" evidence="1">
    <location>
        <begin position="114"/>
        <end position="129"/>
    </location>
</feature>
<evidence type="ECO:0000256" key="1">
    <source>
        <dbReference type="SAM" id="MobiDB-lite"/>
    </source>
</evidence>
<evidence type="ECO:0000313" key="3">
    <source>
        <dbReference type="Proteomes" id="UP001642482"/>
    </source>
</evidence>
<keyword evidence="3" id="KW-1185">Reference proteome</keyword>
<name>A0ABP0CQ69_9PEZI</name>
<dbReference type="Proteomes" id="UP001642482">
    <property type="component" value="Unassembled WGS sequence"/>
</dbReference>
<feature type="region of interest" description="Disordered" evidence="1">
    <location>
        <begin position="114"/>
        <end position="194"/>
    </location>
</feature>
<feature type="region of interest" description="Disordered" evidence="1">
    <location>
        <begin position="1"/>
        <end position="54"/>
    </location>
</feature>
<feature type="compositionally biased region" description="Polar residues" evidence="1">
    <location>
        <begin position="149"/>
        <end position="159"/>
    </location>
</feature>
<accession>A0ABP0CQ69</accession>
<reference evidence="2 3" key="1">
    <citation type="submission" date="2024-01" db="EMBL/GenBank/DDBJ databases">
        <authorList>
            <person name="Allen C."/>
            <person name="Tagirdzhanova G."/>
        </authorList>
    </citation>
    <scope>NUCLEOTIDE SEQUENCE [LARGE SCALE GENOMIC DNA]</scope>
</reference>
<feature type="compositionally biased region" description="Pro residues" evidence="1">
    <location>
        <begin position="291"/>
        <end position="301"/>
    </location>
</feature>